<keyword evidence="5" id="KW-1185">Reference proteome</keyword>
<dbReference type="Pfam" id="PF02373">
    <property type="entry name" value="JmjC"/>
    <property type="match status" value="1"/>
</dbReference>
<organism evidence="4 5">
    <name type="scientific">Molorchus minor</name>
    <dbReference type="NCBI Taxonomy" id="1323400"/>
    <lineage>
        <taxon>Eukaryota</taxon>
        <taxon>Metazoa</taxon>
        <taxon>Ecdysozoa</taxon>
        <taxon>Arthropoda</taxon>
        <taxon>Hexapoda</taxon>
        <taxon>Insecta</taxon>
        <taxon>Pterygota</taxon>
        <taxon>Neoptera</taxon>
        <taxon>Endopterygota</taxon>
        <taxon>Coleoptera</taxon>
        <taxon>Polyphaga</taxon>
        <taxon>Cucujiformia</taxon>
        <taxon>Chrysomeloidea</taxon>
        <taxon>Cerambycidae</taxon>
        <taxon>Lamiinae</taxon>
        <taxon>Monochamini</taxon>
        <taxon>Molorchus</taxon>
    </lineage>
</organism>
<dbReference type="Proteomes" id="UP001162164">
    <property type="component" value="Unassembled WGS sequence"/>
</dbReference>
<proteinExistence type="predicted"/>
<reference evidence="4" key="1">
    <citation type="journal article" date="2023" name="Insect Mol. Biol.">
        <title>Genome sequencing provides insights into the evolution of gene families encoding plant cell wall-degrading enzymes in longhorned beetles.</title>
        <authorList>
            <person name="Shin N.R."/>
            <person name="Okamura Y."/>
            <person name="Kirsch R."/>
            <person name="Pauchet Y."/>
        </authorList>
    </citation>
    <scope>NUCLEOTIDE SEQUENCE</scope>
    <source>
        <strain evidence="4">MMC_N1</strain>
    </source>
</reference>
<comment type="caution">
    <text evidence="4">The sequence shown here is derived from an EMBL/GenBank/DDBJ whole genome shotgun (WGS) entry which is preliminary data.</text>
</comment>
<dbReference type="Gene3D" id="2.60.120.650">
    <property type="entry name" value="Cupin"/>
    <property type="match status" value="1"/>
</dbReference>
<feature type="domain" description="JmjC" evidence="3">
    <location>
        <begin position="53"/>
        <end position="161"/>
    </location>
</feature>
<accession>A0ABQ9JBK9</accession>
<name>A0ABQ9JBK9_9CUCU</name>
<evidence type="ECO:0000256" key="2">
    <source>
        <dbReference type="ARBA" id="ARBA00023242"/>
    </source>
</evidence>
<evidence type="ECO:0000313" key="4">
    <source>
        <dbReference type="EMBL" id="KAJ8975312.1"/>
    </source>
</evidence>
<evidence type="ECO:0000313" key="5">
    <source>
        <dbReference type="Proteomes" id="UP001162164"/>
    </source>
</evidence>
<dbReference type="EMBL" id="JAPWTJ010000844">
    <property type="protein sequence ID" value="KAJ8975312.1"/>
    <property type="molecule type" value="Genomic_DNA"/>
</dbReference>
<evidence type="ECO:0000256" key="1">
    <source>
        <dbReference type="ARBA" id="ARBA00004123"/>
    </source>
</evidence>
<dbReference type="PANTHER" id="PTHR10694">
    <property type="entry name" value="LYSINE-SPECIFIC DEMETHYLASE"/>
    <property type="match status" value="1"/>
</dbReference>
<dbReference type="PROSITE" id="PS51184">
    <property type="entry name" value="JMJC"/>
    <property type="match status" value="1"/>
</dbReference>
<gene>
    <name evidence="4" type="ORF">NQ317_000491</name>
</gene>
<evidence type="ECO:0000259" key="3">
    <source>
        <dbReference type="PROSITE" id="PS51184"/>
    </source>
</evidence>
<dbReference type="InterPro" id="IPR003347">
    <property type="entry name" value="JmjC_dom"/>
</dbReference>
<comment type="subcellular location">
    <subcellularLocation>
        <location evidence="1">Nucleus</location>
    </subcellularLocation>
</comment>
<sequence>MSMYFKTTEPSAQEVEQEYWKHVTMRQNHICVHSGSIDSGSWGYGFAVSKNSPFARHPWNLKVLTNNSGSILRSLGPIMGVTVPTLHVGMVFSACCWYRDPHGLPWIEYLHTGGSKIWYGIPNSTSDLFHESLKSLVPNYCKNKGLWLPSDTAMSPSGTFS</sequence>
<protein>
    <recommendedName>
        <fullName evidence="3">JmjC domain-containing protein</fullName>
    </recommendedName>
</protein>
<keyword evidence="2" id="KW-0539">Nucleus</keyword>
<dbReference type="PANTHER" id="PTHR10694:SF113">
    <property type="entry name" value="PROTEIN JUMONJI"/>
    <property type="match status" value="1"/>
</dbReference>